<proteinExistence type="predicted"/>
<dbReference type="PROSITE" id="PS51257">
    <property type="entry name" value="PROKAR_LIPOPROTEIN"/>
    <property type="match status" value="1"/>
</dbReference>
<dbReference type="RefSeq" id="WP_341415208.1">
    <property type="nucleotide sequence ID" value="NZ_JBBPCC010000005.1"/>
</dbReference>
<dbReference type="Proteomes" id="UP001469365">
    <property type="component" value="Unassembled WGS sequence"/>
</dbReference>
<organism evidence="1 2">
    <name type="scientific">Paenibacillus filicis</name>
    <dbReference type="NCBI Taxonomy" id="669464"/>
    <lineage>
        <taxon>Bacteria</taxon>
        <taxon>Bacillati</taxon>
        <taxon>Bacillota</taxon>
        <taxon>Bacilli</taxon>
        <taxon>Bacillales</taxon>
        <taxon>Paenibacillaceae</taxon>
        <taxon>Paenibacillus</taxon>
    </lineage>
</organism>
<sequence length="222" mass="24749">MVKYPVVLMICTLLLAGCGKIEPGAHLAAGAAASDKVPAEEPAISVQGPMSVSRTELPNGHKLSVTLVKGRYFEDWTSPGPFMGKNWEGEFRLQWLNESGKEVHSLSLNAPFHTESMTFNEVFSIHTDDYNDDGNLDFVIGQYGSSNGNVYRMFTLNQTEKCIQELGLQSSHELFISSSEGRYSVPLEKTGKGAFKISYYDNAKGSTIDETYRWDRDRFVKQ</sequence>
<reference evidence="1 2" key="1">
    <citation type="submission" date="2024-04" db="EMBL/GenBank/DDBJ databases">
        <title>draft genome sequnece of Paenibacillus filicis.</title>
        <authorList>
            <person name="Kim D.-U."/>
        </authorList>
    </citation>
    <scope>NUCLEOTIDE SEQUENCE [LARGE SCALE GENOMIC DNA]</scope>
    <source>
        <strain evidence="1 2">KACC14197</strain>
    </source>
</reference>
<evidence type="ECO:0000313" key="1">
    <source>
        <dbReference type="EMBL" id="MEK8128138.1"/>
    </source>
</evidence>
<evidence type="ECO:0008006" key="3">
    <source>
        <dbReference type="Google" id="ProtNLM"/>
    </source>
</evidence>
<evidence type="ECO:0000313" key="2">
    <source>
        <dbReference type="Proteomes" id="UP001469365"/>
    </source>
</evidence>
<name>A0ABU9DGY2_9BACL</name>
<accession>A0ABU9DGY2</accession>
<comment type="caution">
    <text evidence="1">The sequence shown here is derived from an EMBL/GenBank/DDBJ whole genome shotgun (WGS) entry which is preliminary data.</text>
</comment>
<protein>
    <recommendedName>
        <fullName evidence="3">Lipoprotein</fullName>
    </recommendedName>
</protein>
<gene>
    <name evidence="1" type="ORF">WMW72_09510</name>
</gene>
<dbReference type="EMBL" id="JBBPCC010000005">
    <property type="protein sequence ID" value="MEK8128138.1"/>
    <property type="molecule type" value="Genomic_DNA"/>
</dbReference>
<keyword evidence="2" id="KW-1185">Reference proteome</keyword>